<sequence length="185" mass="20509">MGKLIFFMLVSADGYVADGAGDFQWGEPDEEVMESINDQTRDIGTYLYGRKIYELMSVWETDPSLAEDSPGSADFARIWTAAEKIVYSTTLSEPTTSRTRIEREFNPAEVQRIKEASAKDLTIEGPTLAAHALGHGLVDEVHLLVCPLILGGGLRMLPDQRVTLSLLDEHRFSNGMVQLSYAVVR</sequence>
<protein>
    <submittedName>
        <fullName evidence="2">Dihydrofolate reductase</fullName>
    </submittedName>
</protein>
<name>A0ABR9J6V2_9MICC</name>
<accession>A0ABR9J6V2</accession>
<evidence type="ECO:0000259" key="1">
    <source>
        <dbReference type="Pfam" id="PF01872"/>
    </source>
</evidence>
<dbReference type="Proteomes" id="UP000636579">
    <property type="component" value="Unassembled WGS sequence"/>
</dbReference>
<dbReference type="Gene3D" id="3.40.430.10">
    <property type="entry name" value="Dihydrofolate Reductase, subunit A"/>
    <property type="match status" value="1"/>
</dbReference>
<dbReference type="PANTHER" id="PTHR38011">
    <property type="entry name" value="DIHYDROFOLATE REDUCTASE FAMILY PROTEIN (AFU_ORTHOLOGUE AFUA_8G06820)"/>
    <property type="match status" value="1"/>
</dbReference>
<dbReference type="EMBL" id="JADBEE010000001">
    <property type="protein sequence ID" value="MBE1514630.1"/>
    <property type="molecule type" value="Genomic_DNA"/>
</dbReference>
<dbReference type="Pfam" id="PF01872">
    <property type="entry name" value="RibD_C"/>
    <property type="match status" value="1"/>
</dbReference>
<evidence type="ECO:0000313" key="3">
    <source>
        <dbReference type="Proteomes" id="UP000636579"/>
    </source>
</evidence>
<organism evidence="2 3">
    <name type="scientific">Nesterenkonia halotolerans</name>
    <dbReference type="NCBI Taxonomy" id="225325"/>
    <lineage>
        <taxon>Bacteria</taxon>
        <taxon>Bacillati</taxon>
        <taxon>Actinomycetota</taxon>
        <taxon>Actinomycetes</taxon>
        <taxon>Micrococcales</taxon>
        <taxon>Micrococcaceae</taxon>
        <taxon>Nesterenkonia</taxon>
    </lineage>
</organism>
<dbReference type="InterPro" id="IPR024072">
    <property type="entry name" value="DHFR-like_dom_sf"/>
</dbReference>
<feature type="domain" description="Bacterial bifunctional deaminase-reductase C-terminal" evidence="1">
    <location>
        <begin position="3"/>
        <end position="172"/>
    </location>
</feature>
<keyword evidence="3" id="KW-1185">Reference proteome</keyword>
<gene>
    <name evidence="2" type="ORF">H4W26_001385</name>
</gene>
<evidence type="ECO:0000313" key="2">
    <source>
        <dbReference type="EMBL" id="MBE1514630.1"/>
    </source>
</evidence>
<dbReference type="SUPFAM" id="SSF53597">
    <property type="entry name" value="Dihydrofolate reductase-like"/>
    <property type="match status" value="1"/>
</dbReference>
<comment type="caution">
    <text evidence="2">The sequence shown here is derived from an EMBL/GenBank/DDBJ whole genome shotgun (WGS) entry which is preliminary data.</text>
</comment>
<dbReference type="InterPro" id="IPR050765">
    <property type="entry name" value="Riboflavin_Biosynth_HTPR"/>
</dbReference>
<dbReference type="RefSeq" id="WP_192591355.1">
    <property type="nucleotide sequence ID" value="NZ_JADBEE010000001.1"/>
</dbReference>
<proteinExistence type="predicted"/>
<reference evidence="2 3" key="1">
    <citation type="submission" date="2020-10" db="EMBL/GenBank/DDBJ databases">
        <title>Sequencing the genomes of 1000 actinobacteria strains.</title>
        <authorList>
            <person name="Klenk H.-P."/>
        </authorList>
    </citation>
    <scope>NUCLEOTIDE SEQUENCE [LARGE SCALE GENOMIC DNA]</scope>
    <source>
        <strain evidence="2 3">DSM 15474</strain>
    </source>
</reference>
<dbReference type="PANTHER" id="PTHR38011:SF11">
    <property type="entry name" value="2,5-DIAMINO-6-RIBOSYLAMINO-4(3H)-PYRIMIDINONE 5'-PHOSPHATE REDUCTASE"/>
    <property type="match status" value="1"/>
</dbReference>
<dbReference type="InterPro" id="IPR002734">
    <property type="entry name" value="RibDG_C"/>
</dbReference>